<dbReference type="RefSeq" id="XP_067760749.1">
    <property type="nucleotide sequence ID" value="XM_067911727.1"/>
</dbReference>
<evidence type="ECO:0000313" key="2">
    <source>
        <dbReference type="Proteomes" id="UP000018208"/>
    </source>
</evidence>
<dbReference type="KEGG" id="ssao:94301971"/>
<accession>A0A9P8RUX2</accession>
<dbReference type="AlphaFoldDB" id="A0A9P8RUX2"/>
<evidence type="ECO:0000313" key="1">
    <source>
        <dbReference type="EMBL" id="KAH0569976.1"/>
    </source>
</evidence>
<sequence length="78" mass="9402">MVGKQLLSFEQIEILLQALKYGQSWKHIHKELLPQFTVLQLRNAFYKMKNKYPEVYNLYNTTQIVQLQHNDLFAEDLF</sequence>
<dbReference type="GeneID" id="94301971"/>
<comment type="caution">
    <text evidence="1">The sequence shown here is derived from an EMBL/GenBank/DDBJ whole genome shotgun (WGS) entry which is preliminary data.</text>
</comment>
<evidence type="ECO:0008006" key="3">
    <source>
        <dbReference type="Google" id="ProtNLM"/>
    </source>
</evidence>
<name>A0A9P8RUX2_9EUKA</name>
<organism evidence="1 2">
    <name type="scientific">Spironucleus salmonicida</name>
    <dbReference type="NCBI Taxonomy" id="348837"/>
    <lineage>
        <taxon>Eukaryota</taxon>
        <taxon>Metamonada</taxon>
        <taxon>Diplomonadida</taxon>
        <taxon>Hexamitidae</taxon>
        <taxon>Hexamitinae</taxon>
        <taxon>Spironucleus</taxon>
    </lineage>
</organism>
<proteinExistence type="predicted"/>
<dbReference type="Proteomes" id="UP000018208">
    <property type="component" value="Unassembled WGS sequence"/>
</dbReference>
<keyword evidence="2" id="KW-1185">Reference proteome</keyword>
<protein>
    <recommendedName>
        <fullName evidence="3">Myb-like DNA-binding domain-containing protein</fullName>
    </recommendedName>
</protein>
<gene>
    <name evidence="1" type="ORF">SS50377_27948</name>
</gene>
<dbReference type="EMBL" id="AUWU02000008">
    <property type="protein sequence ID" value="KAH0569976.1"/>
    <property type="molecule type" value="Genomic_DNA"/>
</dbReference>
<reference evidence="1 2" key="1">
    <citation type="journal article" date="2014" name="PLoS Genet.">
        <title>The Genome of Spironucleus salmonicida Highlights a Fish Pathogen Adapted to Fluctuating Environments.</title>
        <authorList>
            <person name="Xu F."/>
            <person name="Jerlstrom-Hultqvist J."/>
            <person name="Einarsson E."/>
            <person name="Astvaldsson A."/>
            <person name="Svard S.G."/>
            <person name="Andersson J.O."/>
        </authorList>
    </citation>
    <scope>NUCLEOTIDE SEQUENCE [LARGE SCALE GENOMIC DNA]</scope>
    <source>
        <strain evidence="1 2">ATCC 50377</strain>
    </source>
</reference>